<dbReference type="AlphaFoldDB" id="A0A1X1D5B4"/>
<gene>
    <name evidence="1" type="ORF">HA51_02015</name>
</gene>
<organism evidence="1 2">
    <name type="scientific">Pantoea rwandensis</name>
    <dbReference type="NCBI Taxonomy" id="1076550"/>
    <lineage>
        <taxon>Bacteria</taxon>
        <taxon>Pseudomonadati</taxon>
        <taxon>Pseudomonadota</taxon>
        <taxon>Gammaproteobacteria</taxon>
        <taxon>Enterobacterales</taxon>
        <taxon>Erwiniaceae</taxon>
        <taxon>Pantoea</taxon>
    </lineage>
</organism>
<reference evidence="1 2" key="1">
    <citation type="journal article" date="2017" name="Antonie Van Leeuwenhoek">
        <title>Phylogenomic resolution of the bacterial genus Pantoea and its relationship with Erwinia and Tatumella.</title>
        <authorList>
            <person name="Palmer M."/>
            <person name="Steenkamp E.T."/>
            <person name="Coetzee M.P."/>
            <person name="Chan W.Y."/>
            <person name="van Zyl E."/>
            <person name="De Maayer P."/>
            <person name="Coutinho T.A."/>
            <person name="Blom J."/>
            <person name="Smits T.H."/>
            <person name="Duffy B."/>
            <person name="Venter S.N."/>
        </authorList>
    </citation>
    <scope>NUCLEOTIDE SEQUENCE [LARGE SCALE GENOMIC DNA]</scope>
    <source>
        <strain evidence="1 2">LMG 26275</strain>
    </source>
</reference>
<dbReference type="InterPro" id="IPR045865">
    <property type="entry name" value="ACT-like_dom_sf"/>
</dbReference>
<dbReference type="OrthoDB" id="1438443at2"/>
<protein>
    <submittedName>
        <fullName evidence="1">Amino acid-binding protein</fullName>
    </submittedName>
</protein>
<accession>A0A1X1D5B4</accession>
<sequence length="131" mass="14009">MFDIHVILNNVPGELAALGSTLGKHGVGLEGGGVFTVGEQSHAHFLVVHGEQARQVLIAAGFQVVSVQQPLIRKLKQDRPGQLGEIADVLARNGVNIHLQYSDHSNQLILITDNPERAAEVTTAWQPVAAP</sequence>
<proteinExistence type="predicted"/>
<name>A0A1X1D5B4_9GAMM</name>
<dbReference type="SUPFAM" id="SSF55021">
    <property type="entry name" value="ACT-like"/>
    <property type="match status" value="2"/>
</dbReference>
<comment type="caution">
    <text evidence="1">The sequence shown here is derived from an EMBL/GenBank/DDBJ whole genome shotgun (WGS) entry which is preliminary data.</text>
</comment>
<evidence type="ECO:0000313" key="2">
    <source>
        <dbReference type="Proteomes" id="UP000193558"/>
    </source>
</evidence>
<dbReference type="Proteomes" id="UP000193558">
    <property type="component" value="Unassembled WGS sequence"/>
</dbReference>
<dbReference type="Gene3D" id="3.30.2130.10">
    <property type="entry name" value="VC0802-like"/>
    <property type="match status" value="1"/>
</dbReference>
<dbReference type="EMBL" id="MLFR01000001">
    <property type="protein sequence ID" value="ORM71863.1"/>
    <property type="molecule type" value="Genomic_DNA"/>
</dbReference>
<dbReference type="RefSeq" id="WP_084931620.1">
    <property type="nucleotide sequence ID" value="NZ_MLFR01000001.1"/>
</dbReference>
<evidence type="ECO:0000313" key="1">
    <source>
        <dbReference type="EMBL" id="ORM71863.1"/>
    </source>
</evidence>